<sequence>MHRSFSVSPSPSRSYVLFSPSRCGPKLTGLKTPCVRLPSTTLRPLFLHAVCVGEKSDAIVTPTYALYYYDTALDSYSSTCGVPGTAHMYTVMSEVSMFRRHDRNCRCPPVSVCVPPNKLPPKRIESLRKSLGCEQCSVGSSFPWAEEQGISEQAPGSRMVVRGHGWMACSVVYVGILVSGRRTAMAASWNPEDASPQLPPDSLKIAICTLES</sequence>
<dbReference type="AlphaFoldDB" id="A0A371DAS5"/>
<evidence type="ECO:0000313" key="2">
    <source>
        <dbReference type="Proteomes" id="UP000256964"/>
    </source>
</evidence>
<protein>
    <submittedName>
        <fullName evidence="1">Uncharacterized protein</fullName>
    </submittedName>
</protein>
<reference evidence="1 2" key="1">
    <citation type="journal article" date="2018" name="Biotechnol. Biofuels">
        <title>Integrative visual omics of the white-rot fungus Polyporus brumalis exposes the biotechnological potential of its oxidative enzymes for delignifying raw plant biomass.</title>
        <authorList>
            <person name="Miyauchi S."/>
            <person name="Rancon A."/>
            <person name="Drula E."/>
            <person name="Hage H."/>
            <person name="Chaduli D."/>
            <person name="Favel A."/>
            <person name="Grisel S."/>
            <person name="Henrissat B."/>
            <person name="Herpoel-Gimbert I."/>
            <person name="Ruiz-Duenas F.J."/>
            <person name="Chevret D."/>
            <person name="Hainaut M."/>
            <person name="Lin J."/>
            <person name="Wang M."/>
            <person name="Pangilinan J."/>
            <person name="Lipzen A."/>
            <person name="Lesage-Meessen L."/>
            <person name="Navarro D."/>
            <person name="Riley R."/>
            <person name="Grigoriev I.V."/>
            <person name="Zhou S."/>
            <person name="Raouche S."/>
            <person name="Rosso M.N."/>
        </authorList>
    </citation>
    <scope>NUCLEOTIDE SEQUENCE [LARGE SCALE GENOMIC DNA]</scope>
    <source>
        <strain evidence="1 2">BRFM 1820</strain>
    </source>
</reference>
<keyword evidence="2" id="KW-1185">Reference proteome</keyword>
<dbReference type="Proteomes" id="UP000256964">
    <property type="component" value="Unassembled WGS sequence"/>
</dbReference>
<evidence type="ECO:0000313" key="1">
    <source>
        <dbReference type="EMBL" id="RDX49639.1"/>
    </source>
</evidence>
<accession>A0A371DAS5</accession>
<gene>
    <name evidence="1" type="ORF">OH76DRAFT_522219</name>
</gene>
<organism evidence="1 2">
    <name type="scientific">Lentinus brumalis</name>
    <dbReference type="NCBI Taxonomy" id="2498619"/>
    <lineage>
        <taxon>Eukaryota</taxon>
        <taxon>Fungi</taxon>
        <taxon>Dikarya</taxon>
        <taxon>Basidiomycota</taxon>
        <taxon>Agaricomycotina</taxon>
        <taxon>Agaricomycetes</taxon>
        <taxon>Polyporales</taxon>
        <taxon>Polyporaceae</taxon>
        <taxon>Lentinus</taxon>
    </lineage>
</organism>
<proteinExistence type="predicted"/>
<dbReference type="EMBL" id="KZ857404">
    <property type="protein sequence ID" value="RDX49639.1"/>
    <property type="molecule type" value="Genomic_DNA"/>
</dbReference>
<name>A0A371DAS5_9APHY</name>